<evidence type="ECO:0000313" key="1">
    <source>
        <dbReference type="EMBL" id="CRZ00582.1"/>
    </source>
</evidence>
<feature type="non-terminal residue" evidence="1">
    <location>
        <position position="108"/>
    </location>
</feature>
<feature type="non-terminal residue" evidence="1">
    <location>
        <position position="1"/>
    </location>
</feature>
<reference evidence="1" key="1">
    <citation type="submission" date="2015-04" db="EMBL/GenBank/DDBJ databases">
        <title>The genome sequence of the plant pathogenic Rhizarian Plasmodiophora brassicae reveals insights in its biotrophic life cycle and the origin of chitin synthesis.</title>
        <authorList>
            <person name="Schwelm A."/>
            <person name="Fogelqvist J."/>
            <person name="Knaust A."/>
            <person name="Julke S."/>
            <person name="Lilja T."/>
            <person name="Dhandapani V."/>
            <person name="Bonilla-Rosso G."/>
            <person name="Karlsson M."/>
            <person name="Shevchenko A."/>
            <person name="Choi S.R."/>
            <person name="Kim H.G."/>
            <person name="Park J.Y."/>
            <person name="Lim Y.P."/>
            <person name="Ludwig-Muller J."/>
            <person name="Dixelius C."/>
        </authorList>
    </citation>
    <scope>NUCLEOTIDE SEQUENCE</scope>
    <source>
        <tissue evidence="1">Potato root galls</tissue>
    </source>
</reference>
<name>A0A0H5QG68_9EUKA</name>
<dbReference type="SUPFAM" id="SSF50998">
    <property type="entry name" value="Quinoprotein alcohol dehydrogenase-like"/>
    <property type="match status" value="1"/>
</dbReference>
<protein>
    <submittedName>
        <fullName evidence="1">Uncharacterized protein</fullName>
    </submittedName>
</protein>
<dbReference type="InterPro" id="IPR011047">
    <property type="entry name" value="Quinoprotein_ADH-like_sf"/>
</dbReference>
<dbReference type="EMBL" id="HACM01000140">
    <property type="protein sequence ID" value="CRZ00582.1"/>
    <property type="molecule type" value="Transcribed_RNA"/>
</dbReference>
<dbReference type="AlphaFoldDB" id="A0A0H5QG68"/>
<proteinExistence type="predicted"/>
<accession>A0A0H5QG68</accession>
<organism evidence="1">
    <name type="scientific">Spongospora subterranea</name>
    <dbReference type="NCBI Taxonomy" id="70186"/>
    <lineage>
        <taxon>Eukaryota</taxon>
        <taxon>Sar</taxon>
        <taxon>Rhizaria</taxon>
        <taxon>Endomyxa</taxon>
        <taxon>Phytomyxea</taxon>
        <taxon>Plasmodiophorida</taxon>
        <taxon>Plasmodiophoridae</taxon>
        <taxon>Spongospora</taxon>
    </lineage>
</organism>
<sequence>AFDETDQDAMAYYIGCEVDSVESGVIALNEYGHNGNVYSCTRSGRIRSWDIASDGAITAECDLAIRHPARISSCVAIRDRWVIGDASGAIAVLDEYGRQRSSIRPRSS</sequence>